<dbReference type="InterPro" id="IPR017892">
    <property type="entry name" value="Pkinase_C"/>
</dbReference>
<dbReference type="STRING" id="52904.ENSSMAP00000009383"/>
<evidence type="ECO:0000256" key="17">
    <source>
        <dbReference type="ARBA" id="ARBA00022843"/>
    </source>
</evidence>
<feature type="domain" description="Protein kinase" evidence="32">
    <location>
        <begin position="434"/>
        <end position="694"/>
    </location>
</feature>
<evidence type="ECO:0000256" key="18">
    <source>
        <dbReference type="ARBA" id="ARBA00023015"/>
    </source>
</evidence>
<keyword evidence="15" id="KW-0862">Zinc</keyword>
<dbReference type="PANTHER" id="PTHR23043">
    <property type="entry name" value="HYPOXIA-INDUCIBLE FACTOR 1 ALPHA"/>
    <property type="match status" value="1"/>
</dbReference>
<evidence type="ECO:0000256" key="28">
    <source>
        <dbReference type="ARBA" id="ARBA00080536"/>
    </source>
</evidence>
<evidence type="ECO:0000256" key="12">
    <source>
        <dbReference type="ARBA" id="ARBA00022771"/>
    </source>
</evidence>
<dbReference type="GO" id="GO:0005634">
    <property type="term" value="C:nucleus"/>
    <property type="evidence" value="ECO:0007669"/>
    <property type="project" value="UniProtKB-SubCell"/>
</dbReference>
<evidence type="ECO:0000259" key="32">
    <source>
        <dbReference type="PROSITE" id="PS50011"/>
    </source>
</evidence>
<dbReference type="PROSITE" id="PS50112">
    <property type="entry name" value="PAS"/>
    <property type="match status" value="2"/>
</dbReference>
<dbReference type="SMART" id="SM00086">
    <property type="entry name" value="PAC"/>
    <property type="match status" value="1"/>
</dbReference>
<feature type="compositionally biased region" description="Basic and acidic residues" evidence="30">
    <location>
        <begin position="782"/>
        <end position="796"/>
    </location>
</feature>
<dbReference type="InterPro" id="IPR021537">
    <property type="entry name" value="HIF_alpha-like"/>
</dbReference>
<dbReference type="GO" id="GO:0071456">
    <property type="term" value="P:cellular response to hypoxia"/>
    <property type="evidence" value="ECO:0007669"/>
    <property type="project" value="TreeGrafter"/>
</dbReference>
<evidence type="ECO:0000256" key="23">
    <source>
        <dbReference type="ARBA" id="ARBA00023278"/>
    </source>
</evidence>
<sequence>MVVFNGQLRIKICEALNLKPTAWSLRHAVGAKTQSSFLLDTYIALNVDDSRVGQTCTRQRTNSPAWHDEFTAEVRDGRRLELSVFHDAPIGYDDFVANCIIQLEDVLHGDRKHFEDWIDLEPEGKVYVVIDLLGSSSEVAANSTENEERVFRQRMRPRKRQGAVRRRVHQVNGHKFMATYLRQPTYCSHCRDFIWGVLGKQGYQCQVCTCVVHKRCHELIITKCAGMKKQEDTVGETVGSQRFSVNVPHKFSIHNFKVLTFCDHCGSLLWGLLRQGLQCKVCKVNVHRRCESNVAPNCGVDARGIAKVLSDLGVTPDKISNSAHRRKKPPQGLDPRQQQSSGTPQTEDDRSKSAPTSPCDQDPKELENVRKALSFDHRGDEHKKQPLSSPSSVATVTGDGGGGGAGEKGGGTRENGEVKSHSAPEAKRMNLHDFVFIKVLGKGSFGKVMLAELKGGDEVFAVKVLKKDVILQDDDVDCTLTEKRILALARKHPYLTQLFCCFQTKDRLFFVMEYVNGGDLMFQIQRSRKFDEARSRFYAAEVTSALMFLHRHGVIYRDLKLDNILLDAEGHCKLADFGMCKEGILNGVTTTTFCGTPDYIAPEILQELDYGPSVDWWALGVLMYEMMAGQPPFEADNEDDLFESILHDDVLYPVWLSKEAVSILRAFMTKSPNKRLGCVAAQGSEDAIKLHTFFREIDWTLLEQRKIRPPFKPRIKTKRDVNNFDQDFTREEPVLTPVEENIIKQINQDEFKGFSYFGDGSRDFVNTLSLNSPAPASLSRNSSERRKEKSRDAARCRRSKETEVFYELAHQLPLAHNVSSHLDKASIMRLAISFLRTRKLLATDVFMPLARFDESVIEKTKKKLLLSETGCFRKKTFQKGLCEHVVLELTCSRFAFAVCSDKSSRLQLASYCVAEVGVTNSSERRKEKSRDAARCRRSKETEVFYELAHQLPLAHNVSSHLDKASIMRLAISFLRTRKLLATGGGGSSSDGDEDGQMDSLYLKSLEGFITVVTSDGDIVFLSENITKSMGLTQVELTGHSIFDFTHPCDHEEIRENLSLKSAGSGFGKKGRELSTERDFFMRMKCTVTNRGRTVNLKSASWKVLHCTGHLKTYSSCPPRVLCGFKEPPLTCAVLMCEPIPHPSNIDTPLDSKTFLSRHSMDMKFTYCDERVTELMGYTPDDLMGVRIVKVQIWPLRLCTKGQAVSGQYRMLAKNGGFIWVETQGTVIYNNRNSQPQCIVCINYVLSDIEEKSMVLSLEQTETLFKPRRMNSFFTAGGAGVTGEPGDALYAKLKEEPEDLAQLAPTAGDTIVSLDFARPQFEVSAAAMLPPGPPSWAGESHKLVPPAAGQTPAPAPAPGDVANMAATFTVQQQNAPPGSATPSLSSCSTPSSPGDYYSPLDSDLKVELTEKLFALDTEGGGGGGSRSSPENTERDLSDLDLETLAPYIPMDGEDFQLHPIIPESESLEGGPAGSMGGGSCGTLQIRQASQQSFSNITSLFQPLSSPPQPQGHYQPRSAASWATGEKRASSQGAVNHHRAVPCMMGHMQNPPYQAPASTPLSSMGGRQNLQWPPDPLLTYQQQPRAAKSYLMENLSGEAHPSCRQNMTHLVQKQRSMENFVQAYRDMSPARVAMSNSIKRSFAQMNVAESRSPEILWKRMRGENCVAMDRSLSAGSLADSGMSRMMPGGGGMSSCLGSLQQQQHRKSQYPGNGMGGNYADYNLLPSNKSQGIASRLLGPSFERSCLPELTRYDCEVNVPLQGSRHLLQGCDLLRALDQAT</sequence>
<feature type="region of interest" description="Disordered" evidence="30">
    <location>
        <begin position="1331"/>
        <end position="1353"/>
    </location>
</feature>
<gene>
    <name evidence="37" type="ORF">SMAX5B_017743</name>
</gene>
<dbReference type="PROSITE" id="PS51285">
    <property type="entry name" value="AGC_KINASE_CTER"/>
    <property type="match status" value="1"/>
</dbReference>
<evidence type="ECO:0000256" key="5">
    <source>
        <dbReference type="ARBA" id="ARBA00022490"/>
    </source>
</evidence>
<keyword evidence="10" id="KW-0677">Repeat</keyword>
<feature type="compositionally biased region" description="Gly residues" evidence="30">
    <location>
        <begin position="398"/>
        <end position="409"/>
    </location>
</feature>
<organism evidence="37 38">
    <name type="scientific">Scophthalmus maximus</name>
    <name type="common">Turbot</name>
    <name type="synonym">Psetta maxima</name>
    <dbReference type="NCBI Taxonomy" id="52904"/>
    <lineage>
        <taxon>Eukaryota</taxon>
        <taxon>Metazoa</taxon>
        <taxon>Chordata</taxon>
        <taxon>Craniata</taxon>
        <taxon>Vertebrata</taxon>
        <taxon>Euteleostomi</taxon>
        <taxon>Actinopterygii</taxon>
        <taxon>Neopterygii</taxon>
        <taxon>Teleostei</taxon>
        <taxon>Neoteleostei</taxon>
        <taxon>Acanthomorphata</taxon>
        <taxon>Carangaria</taxon>
        <taxon>Pleuronectiformes</taxon>
        <taxon>Pleuronectoidei</taxon>
        <taxon>Scophthalmidae</taxon>
        <taxon>Scophthalmus</taxon>
    </lineage>
</organism>
<dbReference type="GO" id="GO:0000981">
    <property type="term" value="F:DNA-binding transcription factor activity, RNA polymerase II-specific"/>
    <property type="evidence" value="ECO:0007669"/>
    <property type="project" value="TreeGrafter"/>
</dbReference>
<reference evidence="37 38" key="1">
    <citation type="submission" date="2017-12" db="EMBL/GenBank/DDBJ databases">
        <title>Integrating genomic resources of turbot (Scophthalmus maximus) in depth evaluation of genetic and physical mapping variation across individuals.</title>
        <authorList>
            <person name="Martinez P."/>
        </authorList>
    </citation>
    <scope>NUCLEOTIDE SEQUENCE [LARGE SCALE GENOMIC DNA]</scope>
</reference>
<dbReference type="GO" id="GO:0005524">
    <property type="term" value="F:ATP binding"/>
    <property type="evidence" value="ECO:0007669"/>
    <property type="project" value="UniProtKB-UniRule"/>
</dbReference>
<dbReference type="Pfam" id="PF00989">
    <property type="entry name" value="PAS"/>
    <property type="match status" value="1"/>
</dbReference>
<dbReference type="PROSITE" id="PS50004">
    <property type="entry name" value="C2"/>
    <property type="match status" value="1"/>
</dbReference>
<dbReference type="PROSITE" id="PS00108">
    <property type="entry name" value="PROTEIN_KINASE_ST"/>
    <property type="match status" value="1"/>
</dbReference>
<keyword evidence="18" id="KW-0805">Transcription regulation</keyword>
<keyword evidence="12" id="KW-0863">Zinc-finger</keyword>
<dbReference type="InterPro" id="IPR008271">
    <property type="entry name" value="Ser/Thr_kinase_AS"/>
</dbReference>
<feature type="region of interest" description="Disordered" evidence="30">
    <location>
        <begin position="1414"/>
        <end position="1433"/>
    </location>
</feature>
<dbReference type="GO" id="GO:0000977">
    <property type="term" value="F:RNA polymerase II transcription regulatory region sequence-specific DNA binding"/>
    <property type="evidence" value="ECO:0007669"/>
    <property type="project" value="TreeGrafter"/>
</dbReference>
<dbReference type="FunFam" id="3.30.60.20:FF:000024">
    <property type="entry name" value="Protein kinase C epsilon"/>
    <property type="match status" value="1"/>
</dbReference>
<evidence type="ECO:0000256" key="14">
    <source>
        <dbReference type="ARBA" id="ARBA00022782"/>
    </source>
</evidence>
<dbReference type="CDD" id="cd20838">
    <property type="entry name" value="C1_nPKC_epsilon-like_rpt2"/>
    <property type="match status" value="1"/>
</dbReference>
<dbReference type="Pfam" id="PF00433">
    <property type="entry name" value="Pkinase_C"/>
    <property type="match status" value="1"/>
</dbReference>
<dbReference type="FunFam" id="4.10.280.10:FF:000076">
    <property type="entry name" value="hypoxia-inducible factor 3-alpha isoform X1"/>
    <property type="match status" value="2"/>
</dbReference>
<dbReference type="SMART" id="SM00239">
    <property type="entry name" value="C2"/>
    <property type="match status" value="1"/>
</dbReference>
<name>A0A2U9CDK9_SCOMX</name>
<dbReference type="Proteomes" id="UP000246464">
    <property type="component" value="Chromosome 15"/>
</dbReference>
<dbReference type="PROSITE" id="PS50081">
    <property type="entry name" value="ZF_DAG_PE_2"/>
    <property type="match status" value="2"/>
</dbReference>
<dbReference type="GO" id="GO:0008270">
    <property type="term" value="F:zinc ion binding"/>
    <property type="evidence" value="ECO:0007669"/>
    <property type="project" value="UniProtKB-KW"/>
</dbReference>
<comment type="similarity">
    <text evidence="3">Belongs to the protein kinase superfamily. AGC Ser/Thr protein kinase family. PKC subfamily.</text>
</comment>
<keyword evidence="11 29" id="KW-0547">Nucleotide-binding</keyword>
<keyword evidence="9" id="KW-0479">Metal-binding</keyword>
<dbReference type="InterPro" id="IPR035892">
    <property type="entry name" value="C2_domain_sf"/>
</dbReference>
<evidence type="ECO:0000256" key="25">
    <source>
        <dbReference type="ARBA" id="ARBA00047470"/>
    </source>
</evidence>
<dbReference type="GO" id="GO:0005667">
    <property type="term" value="C:transcription regulator complex"/>
    <property type="evidence" value="ECO:0007669"/>
    <property type="project" value="InterPro"/>
</dbReference>
<dbReference type="GO" id="GO:0046983">
    <property type="term" value="F:protein dimerization activity"/>
    <property type="evidence" value="ECO:0007669"/>
    <property type="project" value="InterPro"/>
</dbReference>
<evidence type="ECO:0000256" key="29">
    <source>
        <dbReference type="PROSITE-ProRule" id="PRU10141"/>
    </source>
</evidence>
<evidence type="ECO:0000256" key="30">
    <source>
        <dbReference type="SAM" id="MobiDB-lite"/>
    </source>
</evidence>
<dbReference type="GO" id="GO:0106310">
    <property type="term" value="F:protein serine kinase activity"/>
    <property type="evidence" value="ECO:0007669"/>
    <property type="project" value="RHEA"/>
</dbReference>
<dbReference type="SUPFAM" id="SSF55785">
    <property type="entry name" value="PYP-like sensor domain (PAS domain)"/>
    <property type="match status" value="2"/>
</dbReference>
<keyword evidence="5" id="KW-0963">Cytoplasm</keyword>
<feature type="region of interest" description="Disordered" evidence="30">
    <location>
        <begin position="1371"/>
        <end position="1395"/>
    </location>
</feature>
<keyword evidence="20" id="KW-0010">Activator</keyword>
<evidence type="ECO:0000313" key="37">
    <source>
        <dbReference type="EMBL" id="AWP14671.1"/>
    </source>
</evidence>
<dbReference type="InterPro" id="IPR046349">
    <property type="entry name" value="C1-like_sf"/>
</dbReference>
<dbReference type="InterPro" id="IPR017441">
    <property type="entry name" value="Protein_kinase_ATP_BS"/>
</dbReference>
<evidence type="ECO:0000256" key="15">
    <source>
        <dbReference type="ARBA" id="ARBA00022833"/>
    </source>
</evidence>
<dbReference type="CDD" id="cd05591">
    <property type="entry name" value="STKc_nPKC_epsilon"/>
    <property type="match status" value="1"/>
</dbReference>
<dbReference type="SMART" id="SM00133">
    <property type="entry name" value="S_TK_X"/>
    <property type="match status" value="1"/>
</dbReference>
<keyword evidence="22" id="KW-0539">Nucleus</keyword>
<keyword evidence="38" id="KW-1185">Reference proteome</keyword>
<evidence type="ECO:0000256" key="24">
    <source>
        <dbReference type="ARBA" id="ARBA00047272"/>
    </source>
</evidence>
<dbReference type="Gene3D" id="4.10.280.10">
    <property type="entry name" value="Helix-loop-helix DNA-binding domain"/>
    <property type="match status" value="2"/>
</dbReference>
<dbReference type="FunFam" id="1.10.510.10:FF:000126">
    <property type="entry name" value="Protein kinase C epsilon"/>
    <property type="match status" value="1"/>
</dbReference>
<feature type="region of interest" description="Disordered" evidence="30">
    <location>
        <begin position="774"/>
        <end position="796"/>
    </location>
</feature>
<dbReference type="InterPro" id="IPR034669">
    <property type="entry name" value="nPKC_epsilon"/>
</dbReference>
<keyword evidence="8" id="KW-0808">Transferase</keyword>
<dbReference type="SUPFAM" id="SSF56112">
    <property type="entry name" value="Protein kinase-like (PK-like)"/>
    <property type="match status" value="1"/>
</dbReference>
<evidence type="ECO:0000256" key="26">
    <source>
        <dbReference type="ARBA" id="ARBA00072118"/>
    </source>
</evidence>
<dbReference type="Pfam" id="PF08778">
    <property type="entry name" value="HIF-1a_CTAD"/>
    <property type="match status" value="1"/>
</dbReference>
<evidence type="ECO:0000256" key="13">
    <source>
        <dbReference type="ARBA" id="ARBA00022777"/>
    </source>
</evidence>
<feature type="compositionally biased region" description="Low complexity" evidence="30">
    <location>
        <begin position="1376"/>
        <end position="1393"/>
    </location>
</feature>
<dbReference type="FunFam" id="3.30.200.20:FF:000080">
    <property type="entry name" value="Protein kinase C"/>
    <property type="match status" value="1"/>
</dbReference>
<feature type="domain" description="BHLH" evidence="35">
    <location>
        <begin position="785"/>
        <end position="838"/>
    </location>
</feature>
<keyword evidence="7" id="KW-0597">Phosphoprotein</keyword>
<dbReference type="SMART" id="SM00220">
    <property type="entry name" value="S_TKc"/>
    <property type="match status" value="1"/>
</dbReference>
<evidence type="ECO:0000256" key="16">
    <source>
        <dbReference type="ARBA" id="ARBA00022840"/>
    </source>
</evidence>
<evidence type="ECO:0000256" key="1">
    <source>
        <dbReference type="ARBA" id="ARBA00004123"/>
    </source>
</evidence>
<dbReference type="InterPro" id="IPR000961">
    <property type="entry name" value="AGC-kinase_C"/>
</dbReference>
<comment type="subcellular location">
    <subcellularLocation>
        <location evidence="2">Cytoplasm</location>
    </subcellularLocation>
    <subcellularLocation>
        <location evidence="1">Nucleus</location>
    </subcellularLocation>
</comment>
<feature type="region of interest" description="Disordered" evidence="30">
    <location>
        <begin position="1502"/>
        <end position="1522"/>
    </location>
</feature>
<keyword evidence="19" id="KW-0238">DNA-binding</keyword>
<evidence type="ECO:0000256" key="19">
    <source>
        <dbReference type="ARBA" id="ARBA00023125"/>
    </source>
</evidence>
<dbReference type="PROSITE" id="PS00107">
    <property type="entry name" value="PROTEIN_KINASE_ATP"/>
    <property type="match status" value="1"/>
</dbReference>
<feature type="domain" description="Phorbol-ester/DAG-type" evidence="33">
    <location>
        <begin position="173"/>
        <end position="224"/>
    </location>
</feature>
<keyword evidence="13 37" id="KW-0418">Kinase</keyword>
<dbReference type="FunFam" id="2.60.40.150:FF:000056">
    <property type="entry name" value="Protein kinase C epsilon"/>
    <property type="match status" value="1"/>
</dbReference>
<evidence type="ECO:0000256" key="6">
    <source>
        <dbReference type="ARBA" id="ARBA00022527"/>
    </source>
</evidence>
<evidence type="ECO:0000259" key="31">
    <source>
        <dbReference type="PROSITE" id="PS50004"/>
    </source>
</evidence>
<dbReference type="Pfam" id="PF11413">
    <property type="entry name" value="HIF-1"/>
    <property type="match status" value="1"/>
</dbReference>
<dbReference type="EC" id="2.7.11.13" evidence="4"/>
<dbReference type="CDD" id="cd20835">
    <property type="entry name" value="C1_nPKC_epsilon-like_rpt1"/>
    <property type="match status" value="1"/>
</dbReference>
<accession>A0A2U9CDK9</accession>
<evidence type="ECO:0000313" key="38">
    <source>
        <dbReference type="Proteomes" id="UP000246464"/>
    </source>
</evidence>
<dbReference type="PRINTS" id="PR00008">
    <property type="entry name" value="DAGPEDOMAIN"/>
</dbReference>
<evidence type="ECO:0000256" key="10">
    <source>
        <dbReference type="ARBA" id="ARBA00022737"/>
    </source>
</evidence>
<comment type="catalytic activity">
    <reaction evidence="24">
        <text>L-threonyl-[protein] + ATP = O-phospho-L-threonyl-[protein] + ADP + H(+)</text>
        <dbReference type="Rhea" id="RHEA:46608"/>
        <dbReference type="Rhea" id="RHEA-COMP:11060"/>
        <dbReference type="Rhea" id="RHEA-COMP:11605"/>
        <dbReference type="ChEBI" id="CHEBI:15378"/>
        <dbReference type="ChEBI" id="CHEBI:30013"/>
        <dbReference type="ChEBI" id="CHEBI:30616"/>
        <dbReference type="ChEBI" id="CHEBI:61977"/>
        <dbReference type="ChEBI" id="CHEBI:456216"/>
        <dbReference type="EC" id="2.7.11.13"/>
    </reaction>
</comment>
<dbReference type="InterPro" id="IPR011009">
    <property type="entry name" value="Kinase-like_dom_sf"/>
</dbReference>
<dbReference type="Pfam" id="PF00069">
    <property type="entry name" value="Pkinase"/>
    <property type="match status" value="1"/>
</dbReference>
<feature type="compositionally biased region" description="Polar residues" evidence="30">
    <location>
        <begin position="336"/>
        <end position="345"/>
    </location>
</feature>
<comment type="catalytic activity">
    <reaction evidence="25">
        <text>L-seryl-[protein] + ATP = O-phospho-L-seryl-[protein] + ADP + H(+)</text>
        <dbReference type="Rhea" id="RHEA:17989"/>
        <dbReference type="Rhea" id="RHEA-COMP:9863"/>
        <dbReference type="Rhea" id="RHEA-COMP:11604"/>
        <dbReference type="ChEBI" id="CHEBI:15378"/>
        <dbReference type="ChEBI" id="CHEBI:29999"/>
        <dbReference type="ChEBI" id="CHEBI:30616"/>
        <dbReference type="ChEBI" id="CHEBI:83421"/>
        <dbReference type="ChEBI" id="CHEBI:456216"/>
        <dbReference type="EC" id="2.7.11.13"/>
    </reaction>
</comment>
<dbReference type="InterPro" id="IPR001067">
    <property type="entry name" value="Nuc_translocat"/>
</dbReference>
<evidence type="ECO:0000256" key="27">
    <source>
        <dbReference type="ARBA" id="ARBA00075370"/>
    </source>
</evidence>
<dbReference type="PROSITE" id="PS50011">
    <property type="entry name" value="PROTEIN_KINASE_DOM"/>
    <property type="match status" value="1"/>
</dbReference>
<feature type="domain" description="PAS" evidence="34">
    <location>
        <begin position="1002"/>
        <end position="1057"/>
    </location>
</feature>
<dbReference type="CDD" id="cd00130">
    <property type="entry name" value="PAS"/>
    <property type="match status" value="2"/>
</dbReference>
<dbReference type="Gene3D" id="3.30.200.20">
    <property type="entry name" value="Phosphorylase Kinase, domain 1"/>
    <property type="match status" value="1"/>
</dbReference>
<dbReference type="InterPro" id="IPR000008">
    <property type="entry name" value="C2_dom"/>
</dbReference>
<dbReference type="InterPro" id="IPR011598">
    <property type="entry name" value="bHLH_dom"/>
</dbReference>
<dbReference type="InterPro" id="IPR035965">
    <property type="entry name" value="PAS-like_dom_sf"/>
</dbReference>
<dbReference type="SMART" id="SM00353">
    <property type="entry name" value="HLH"/>
    <property type="match status" value="2"/>
</dbReference>
<feature type="domain" description="C2" evidence="31">
    <location>
        <begin position="1"/>
        <end position="118"/>
    </location>
</feature>
<keyword evidence="14" id="KW-0221">Differentiation</keyword>
<dbReference type="InterPro" id="IPR001610">
    <property type="entry name" value="PAC"/>
</dbReference>
<dbReference type="GO" id="GO:0004697">
    <property type="term" value="F:diacylglycerol-dependent serine/threonine kinase activity"/>
    <property type="evidence" value="ECO:0007669"/>
    <property type="project" value="UniProtKB-EC"/>
</dbReference>
<dbReference type="FunFam" id="3.30.450.20:FF:000005">
    <property type="entry name" value="Hypoxia-inducible factor 1 subunit alpha"/>
    <property type="match status" value="1"/>
</dbReference>
<evidence type="ECO:0000259" key="35">
    <source>
        <dbReference type="PROSITE" id="PS50888"/>
    </source>
</evidence>
<keyword evidence="16 29" id="KW-0067">ATP-binding</keyword>
<dbReference type="Gene3D" id="1.10.510.10">
    <property type="entry name" value="Transferase(Phosphotransferase) domain 1"/>
    <property type="match status" value="1"/>
</dbReference>
<evidence type="ECO:0000259" key="34">
    <source>
        <dbReference type="PROSITE" id="PS50112"/>
    </source>
</evidence>
<dbReference type="InterPro" id="IPR020454">
    <property type="entry name" value="DAG/PE-bd"/>
</dbReference>
<keyword evidence="17" id="KW-0832">Ubl conjugation</keyword>
<keyword evidence="21" id="KW-0804">Transcription</keyword>
<dbReference type="InterPro" id="IPR013767">
    <property type="entry name" value="PAS_fold"/>
</dbReference>
<dbReference type="PANTHER" id="PTHR23043:SF8">
    <property type="entry name" value="ENDOTHELIAL PAS DOMAIN-CONTAINING PROTEIN 1"/>
    <property type="match status" value="1"/>
</dbReference>
<dbReference type="Gene3D" id="3.30.60.20">
    <property type="match status" value="2"/>
</dbReference>
<dbReference type="FunFam" id="3.30.60.20:FF:000003">
    <property type="entry name" value="Protein kinase C delta"/>
    <property type="match status" value="1"/>
</dbReference>
<evidence type="ECO:0000256" key="21">
    <source>
        <dbReference type="ARBA" id="ARBA00023163"/>
    </source>
</evidence>
<dbReference type="CDD" id="cd04014">
    <property type="entry name" value="C2_PKC_epsilon"/>
    <property type="match status" value="1"/>
</dbReference>
<keyword evidence="23" id="KW-0379">Hydroxylation</keyword>
<evidence type="ECO:0000259" key="36">
    <source>
        <dbReference type="PROSITE" id="PS51285"/>
    </source>
</evidence>
<evidence type="ECO:0000256" key="20">
    <source>
        <dbReference type="ARBA" id="ARBA00023159"/>
    </source>
</evidence>
<evidence type="ECO:0000256" key="4">
    <source>
        <dbReference type="ARBA" id="ARBA00012429"/>
    </source>
</evidence>
<dbReference type="SUPFAM" id="SSF49562">
    <property type="entry name" value="C2 domain (Calcium/lipid-binding domain, CaLB)"/>
    <property type="match status" value="1"/>
</dbReference>
<evidence type="ECO:0000256" key="22">
    <source>
        <dbReference type="ARBA" id="ARBA00023242"/>
    </source>
</evidence>
<evidence type="ECO:0000256" key="3">
    <source>
        <dbReference type="ARBA" id="ARBA00005490"/>
    </source>
</evidence>
<dbReference type="InterPro" id="IPR036638">
    <property type="entry name" value="HLH_DNA-bd_sf"/>
</dbReference>
<dbReference type="Pfam" id="PF00130">
    <property type="entry name" value="C1_1"/>
    <property type="match status" value="2"/>
</dbReference>
<feature type="domain" description="BHLH" evidence="35">
    <location>
        <begin position="924"/>
        <end position="977"/>
    </location>
</feature>
<dbReference type="SMART" id="SM00109">
    <property type="entry name" value="C1"/>
    <property type="match status" value="2"/>
</dbReference>
<dbReference type="Gene3D" id="3.30.450.20">
    <property type="entry name" value="PAS domain"/>
    <property type="match status" value="2"/>
</dbReference>
<dbReference type="SMART" id="SM00091">
    <property type="entry name" value="PAS"/>
    <property type="match status" value="2"/>
</dbReference>
<proteinExistence type="inferred from homology"/>
<dbReference type="Gene3D" id="2.60.40.150">
    <property type="entry name" value="C2 domain"/>
    <property type="match status" value="1"/>
</dbReference>
<dbReference type="PROSITE" id="PS00479">
    <property type="entry name" value="ZF_DAG_PE_1"/>
    <property type="match status" value="1"/>
</dbReference>
<feature type="domain" description="AGC-kinase C-terminal" evidence="36">
    <location>
        <begin position="695"/>
        <end position="766"/>
    </location>
</feature>
<feature type="binding site" evidence="29">
    <location>
        <position position="463"/>
    </location>
    <ligand>
        <name>ATP</name>
        <dbReference type="ChEBI" id="CHEBI:30616"/>
    </ligand>
</feature>
<evidence type="ECO:0000256" key="2">
    <source>
        <dbReference type="ARBA" id="ARBA00004496"/>
    </source>
</evidence>
<evidence type="ECO:0000256" key="8">
    <source>
        <dbReference type="ARBA" id="ARBA00022679"/>
    </source>
</evidence>
<feature type="region of interest" description="Disordered" evidence="30">
    <location>
        <begin position="315"/>
        <end position="365"/>
    </location>
</feature>
<dbReference type="Pfam" id="PF14598">
    <property type="entry name" value="PAS_11"/>
    <property type="match status" value="1"/>
</dbReference>
<dbReference type="InterPro" id="IPR002219">
    <property type="entry name" value="PKC_DAG/PE"/>
</dbReference>
<evidence type="ECO:0000256" key="9">
    <source>
        <dbReference type="ARBA" id="ARBA00022723"/>
    </source>
</evidence>
<feature type="domain" description="PAS" evidence="34">
    <location>
        <begin position="1159"/>
        <end position="1184"/>
    </location>
</feature>
<dbReference type="SUPFAM" id="SSF57889">
    <property type="entry name" value="Cysteine-rich domain"/>
    <property type="match status" value="2"/>
</dbReference>
<feature type="compositionally biased region" description="Basic and acidic residues" evidence="30">
    <location>
        <begin position="410"/>
        <end position="424"/>
    </location>
</feature>
<dbReference type="PRINTS" id="PR00785">
    <property type="entry name" value="NCTRNSLOCATR"/>
</dbReference>
<dbReference type="InterPro" id="IPR014887">
    <property type="entry name" value="HIF-1_CTAD"/>
</dbReference>
<dbReference type="FunFam" id="3.30.450.20:FF:000015">
    <property type="entry name" value="Hypoxia-inducible factor 1-alpha isoform 1"/>
    <property type="match status" value="1"/>
</dbReference>
<dbReference type="InterPro" id="IPR000014">
    <property type="entry name" value="PAS"/>
</dbReference>
<evidence type="ECO:0000259" key="33">
    <source>
        <dbReference type="PROSITE" id="PS50081"/>
    </source>
</evidence>
<evidence type="ECO:0000256" key="11">
    <source>
        <dbReference type="ARBA" id="ARBA00022741"/>
    </source>
</evidence>
<protein>
    <recommendedName>
        <fullName evidence="26">Protein kinase C eta type</fullName>
        <ecNumber evidence="4">2.7.11.13</ecNumber>
    </recommendedName>
    <alternativeName>
        <fullName evidence="27">PKC-L</fullName>
    </alternativeName>
    <alternativeName>
        <fullName evidence="28">nPKC-eta</fullName>
    </alternativeName>
</protein>
<dbReference type="Pfam" id="PF00168">
    <property type="entry name" value="C2"/>
    <property type="match status" value="1"/>
</dbReference>
<dbReference type="GO" id="GO:0030154">
    <property type="term" value="P:cell differentiation"/>
    <property type="evidence" value="ECO:0007669"/>
    <property type="project" value="UniProtKB-KW"/>
</dbReference>
<keyword evidence="6" id="KW-0723">Serine/threonine-protein kinase</keyword>
<feature type="region of interest" description="Disordered" evidence="30">
    <location>
        <begin position="377"/>
        <end position="424"/>
    </location>
</feature>
<dbReference type="EMBL" id="CP026257">
    <property type="protein sequence ID" value="AWP14671.1"/>
    <property type="molecule type" value="Genomic_DNA"/>
</dbReference>
<dbReference type="PROSITE" id="PS50888">
    <property type="entry name" value="BHLH"/>
    <property type="match status" value="2"/>
</dbReference>
<evidence type="ECO:0000256" key="7">
    <source>
        <dbReference type="ARBA" id="ARBA00022553"/>
    </source>
</evidence>
<dbReference type="GO" id="GO:0005737">
    <property type="term" value="C:cytoplasm"/>
    <property type="evidence" value="ECO:0007669"/>
    <property type="project" value="UniProtKB-SubCell"/>
</dbReference>
<dbReference type="Pfam" id="PF23171">
    <property type="entry name" value="bHLH_HIF1A"/>
    <property type="match status" value="2"/>
</dbReference>
<feature type="compositionally biased region" description="Polar residues" evidence="30">
    <location>
        <begin position="386"/>
        <end position="395"/>
    </location>
</feature>
<feature type="domain" description="Phorbol-ester/DAG-type" evidence="33">
    <location>
        <begin position="248"/>
        <end position="298"/>
    </location>
</feature>
<dbReference type="InterPro" id="IPR000719">
    <property type="entry name" value="Prot_kinase_dom"/>
</dbReference>
<dbReference type="SUPFAM" id="SSF47459">
    <property type="entry name" value="HLH, helix-loop-helix DNA-binding domain"/>
    <property type="match status" value="2"/>
</dbReference>